<dbReference type="InterPro" id="IPR002656">
    <property type="entry name" value="Acyl_transf_3_dom"/>
</dbReference>
<feature type="transmembrane region" description="Helical" evidence="1">
    <location>
        <begin position="45"/>
        <end position="68"/>
    </location>
</feature>
<dbReference type="PANTHER" id="PTHR23028">
    <property type="entry name" value="ACETYLTRANSFERASE"/>
    <property type="match status" value="1"/>
</dbReference>
<comment type="caution">
    <text evidence="3">The sequence shown here is derived from an EMBL/GenBank/DDBJ whole genome shotgun (WGS) entry which is preliminary data.</text>
</comment>
<sequence length="356" mass="40663">MTSEITPKKSKKHFIVLDGLRGVAALAVVIFHFMEWIYTDFTLNFIGHGFLAVDFFFCLSGFVIAYAYDDRIADIGILKFFKSRIIRLHPLVIFGSVLGLLLFFLDPFDASEVTYSFLEMGLIFLCSLLLIPYPVMGERGFNNFGLNAPSWSLFWEYIANIAYALFLNKLKKPVLIVLTIIAAGFLSYVAYNAGNLMGGWSKDNFWDGFARISYSFLAGILIYRCNWIIKNNLGFIGLSLLIAGAFLMPYFSFNWLYELLCVLIYFPLLIMLGAGTIEPVKTKRLCVFSGKISYPLYMTHYAGIWVFGNYLIAKNPSKGELTFIVIGGTILFLIVAYFVMTYFDEPVRKYLKRRFR</sequence>
<keyword evidence="1" id="KW-0812">Transmembrane</keyword>
<keyword evidence="4" id="KW-1185">Reference proteome</keyword>
<protein>
    <submittedName>
        <fullName evidence="3">Acyltransferase</fullName>
    </submittedName>
</protein>
<feature type="transmembrane region" description="Helical" evidence="1">
    <location>
        <begin position="235"/>
        <end position="256"/>
    </location>
</feature>
<keyword evidence="1" id="KW-0472">Membrane</keyword>
<feature type="transmembrane region" description="Helical" evidence="1">
    <location>
        <begin position="88"/>
        <end position="105"/>
    </location>
</feature>
<feature type="transmembrane region" description="Helical" evidence="1">
    <location>
        <begin position="324"/>
        <end position="343"/>
    </location>
</feature>
<keyword evidence="3" id="KW-0808">Transferase</keyword>
<name>A0ABS9J4J6_9FLAO</name>
<reference evidence="3 4" key="1">
    <citation type="submission" date="2021-01" db="EMBL/GenBank/DDBJ databases">
        <title>Genome sequencing of Joostella atrarenae M1-2 (= KCTC 23194).</title>
        <authorList>
            <person name="Zakaria M.R."/>
            <person name="Lam M.Q."/>
            <person name="Chong C.S."/>
        </authorList>
    </citation>
    <scope>NUCLEOTIDE SEQUENCE [LARGE SCALE GENOMIC DNA]</scope>
    <source>
        <strain evidence="3 4">M1-2</strain>
    </source>
</reference>
<dbReference type="EMBL" id="JAETXX010000006">
    <property type="protein sequence ID" value="MCF8715340.1"/>
    <property type="molecule type" value="Genomic_DNA"/>
</dbReference>
<dbReference type="InterPro" id="IPR050879">
    <property type="entry name" value="Acyltransferase_3"/>
</dbReference>
<dbReference type="PANTHER" id="PTHR23028:SF134">
    <property type="entry name" value="PUTATIVE (AFU_ORTHOLOGUE AFUA_4G08520)-RELATED"/>
    <property type="match status" value="1"/>
</dbReference>
<evidence type="ECO:0000256" key="1">
    <source>
        <dbReference type="SAM" id="Phobius"/>
    </source>
</evidence>
<organism evidence="3 4">
    <name type="scientific">Joostella atrarenae</name>
    <dbReference type="NCBI Taxonomy" id="679257"/>
    <lineage>
        <taxon>Bacteria</taxon>
        <taxon>Pseudomonadati</taxon>
        <taxon>Bacteroidota</taxon>
        <taxon>Flavobacteriia</taxon>
        <taxon>Flavobacteriales</taxon>
        <taxon>Flavobacteriaceae</taxon>
        <taxon>Joostella</taxon>
    </lineage>
</organism>
<feature type="transmembrane region" description="Helical" evidence="1">
    <location>
        <begin position="117"/>
        <end position="136"/>
    </location>
</feature>
<feature type="transmembrane region" description="Helical" evidence="1">
    <location>
        <begin position="262"/>
        <end position="280"/>
    </location>
</feature>
<feature type="transmembrane region" description="Helical" evidence="1">
    <location>
        <begin position="205"/>
        <end position="223"/>
    </location>
</feature>
<evidence type="ECO:0000259" key="2">
    <source>
        <dbReference type="Pfam" id="PF01757"/>
    </source>
</evidence>
<dbReference type="GO" id="GO:0016746">
    <property type="term" value="F:acyltransferase activity"/>
    <property type="evidence" value="ECO:0007669"/>
    <property type="project" value="UniProtKB-KW"/>
</dbReference>
<feature type="transmembrane region" description="Helical" evidence="1">
    <location>
        <begin position="20"/>
        <end position="38"/>
    </location>
</feature>
<dbReference type="RefSeq" id="WP_236959303.1">
    <property type="nucleotide sequence ID" value="NZ_JAETXX010000006.1"/>
</dbReference>
<gene>
    <name evidence="3" type="ORF">JM658_10920</name>
</gene>
<feature type="transmembrane region" description="Helical" evidence="1">
    <location>
        <begin position="174"/>
        <end position="193"/>
    </location>
</feature>
<dbReference type="Proteomes" id="UP000829517">
    <property type="component" value="Unassembled WGS sequence"/>
</dbReference>
<accession>A0ABS9J4J6</accession>
<feature type="transmembrane region" description="Helical" evidence="1">
    <location>
        <begin position="292"/>
        <end position="312"/>
    </location>
</feature>
<dbReference type="Pfam" id="PF01757">
    <property type="entry name" value="Acyl_transf_3"/>
    <property type="match status" value="1"/>
</dbReference>
<keyword evidence="3" id="KW-0012">Acyltransferase</keyword>
<evidence type="ECO:0000313" key="3">
    <source>
        <dbReference type="EMBL" id="MCF8715340.1"/>
    </source>
</evidence>
<evidence type="ECO:0000313" key="4">
    <source>
        <dbReference type="Proteomes" id="UP000829517"/>
    </source>
</evidence>
<feature type="domain" description="Acyltransferase 3" evidence="2">
    <location>
        <begin position="17"/>
        <end position="338"/>
    </location>
</feature>
<keyword evidence="1" id="KW-1133">Transmembrane helix</keyword>
<proteinExistence type="predicted"/>